<evidence type="ECO:0000256" key="2">
    <source>
        <dbReference type="ARBA" id="ARBA00022670"/>
    </source>
</evidence>
<evidence type="ECO:0000256" key="3">
    <source>
        <dbReference type="ARBA" id="ARBA00022801"/>
    </source>
</evidence>
<dbReference type="PRINTS" id="PR00723">
    <property type="entry name" value="SUBTILISIN"/>
</dbReference>
<feature type="active site" description="Charge relay system" evidence="5">
    <location>
        <position position="48"/>
    </location>
</feature>
<dbReference type="GO" id="GO:0006508">
    <property type="term" value="P:proteolysis"/>
    <property type="evidence" value="ECO:0007669"/>
    <property type="project" value="UniProtKB-KW"/>
</dbReference>
<comment type="caution">
    <text evidence="7">The sequence shown here is derived from an EMBL/GenBank/DDBJ whole genome shotgun (WGS) entry which is preliminary data.</text>
</comment>
<dbReference type="GO" id="GO:0004252">
    <property type="term" value="F:serine-type endopeptidase activity"/>
    <property type="evidence" value="ECO:0007669"/>
    <property type="project" value="UniProtKB-UniRule"/>
</dbReference>
<dbReference type="AlphaFoldDB" id="A0A1Y1XLE2"/>
<evidence type="ECO:0000256" key="1">
    <source>
        <dbReference type="ARBA" id="ARBA00011073"/>
    </source>
</evidence>
<dbReference type="SUPFAM" id="SSF52743">
    <property type="entry name" value="Subtilisin-like"/>
    <property type="match status" value="1"/>
</dbReference>
<dbReference type="InterPro" id="IPR000209">
    <property type="entry name" value="Peptidase_S8/S53_dom"/>
</dbReference>
<keyword evidence="3 5" id="KW-0378">Hydrolase</keyword>
<keyword evidence="4 5" id="KW-0720">Serine protease</keyword>
<reference evidence="7 8" key="2">
    <citation type="submission" date="2016-08" db="EMBL/GenBank/DDBJ databases">
        <title>Pervasive Adenine N6-methylation of Active Genes in Fungi.</title>
        <authorList>
            <consortium name="DOE Joint Genome Institute"/>
            <person name="Mondo S.J."/>
            <person name="Dannebaum R.O."/>
            <person name="Kuo R.C."/>
            <person name="Labutti K."/>
            <person name="Haridas S."/>
            <person name="Kuo A."/>
            <person name="Salamov A."/>
            <person name="Ahrendt S.R."/>
            <person name="Lipzen A."/>
            <person name="Sullivan W."/>
            <person name="Andreopoulos W.B."/>
            <person name="Clum A."/>
            <person name="Lindquist E."/>
            <person name="Daum C."/>
            <person name="Ramamoorthy G.K."/>
            <person name="Gryganskyi A."/>
            <person name="Culley D."/>
            <person name="Magnuson J.K."/>
            <person name="James T.Y."/>
            <person name="O'Malley M.A."/>
            <person name="Stajich J.E."/>
            <person name="Spatafora J.W."/>
            <person name="Visel A."/>
            <person name="Grigoriev I.V."/>
        </authorList>
    </citation>
    <scope>NUCLEOTIDE SEQUENCE [LARGE SCALE GENOMIC DNA]</scope>
    <source>
        <strain evidence="7 8">S4</strain>
    </source>
</reference>
<organism evidence="7 8">
    <name type="scientific">Anaeromyces robustus</name>
    <dbReference type="NCBI Taxonomy" id="1754192"/>
    <lineage>
        <taxon>Eukaryota</taxon>
        <taxon>Fungi</taxon>
        <taxon>Fungi incertae sedis</taxon>
        <taxon>Chytridiomycota</taxon>
        <taxon>Chytridiomycota incertae sedis</taxon>
        <taxon>Neocallimastigomycetes</taxon>
        <taxon>Neocallimastigales</taxon>
        <taxon>Neocallimastigaceae</taxon>
        <taxon>Anaeromyces</taxon>
    </lineage>
</organism>
<feature type="non-terminal residue" evidence="7">
    <location>
        <position position="225"/>
    </location>
</feature>
<evidence type="ECO:0000256" key="5">
    <source>
        <dbReference type="PROSITE-ProRule" id="PRU01240"/>
    </source>
</evidence>
<evidence type="ECO:0000256" key="4">
    <source>
        <dbReference type="ARBA" id="ARBA00022825"/>
    </source>
</evidence>
<dbReference type="OrthoDB" id="19448at2759"/>
<comment type="similarity">
    <text evidence="1 5">Belongs to the peptidase S8 family.</text>
</comment>
<dbReference type="PROSITE" id="PS00138">
    <property type="entry name" value="SUBTILASE_SER"/>
    <property type="match status" value="1"/>
</dbReference>
<sequence>TNFYYPKSAGKNIDIYLIDQGLIVNHEDYNNTDERTITCDAIAYDDDHGILVASLAGGNIYGVSKKANLHMIAVDFSVVGILRALDYILEHGEPHKTVISISIRGYSYYESEEKKLNDLINKGFIIFVAAGNEHSNCCGDKNSRDFYSFAGYRKAITVGAAEIGIYNYGFTKASYSNYGDCIDIFGPVPVKYPDLSNGSTLENKENGGTSSATPIVAGVAASIMS</sequence>
<keyword evidence="2 5" id="KW-0645">Protease</keyword>
<dbReference type="InterPro" id="IPR036852">
    <property type="entry name" value="Peptidase_S8/S53_dom_sf"/>
</dbReference>
<name>A0A1Y1XLE2_9FUNG</name>
<dbReference type="Proteomes" id="UP000193944">
    <property type="component" value="Unassembled WGS sequence"/>
</dbReference>
<dbReference type="InterPro" id="IPR050131">
    <property type="entry name" value="Peptidase_S8_subtilisin-like"/>
</dbReference>
<gene>
    <name evidence="7" type="ORF">BCR32DRAFT_183228</name>
</gene>
<evidence type="ECO:0000313" key="7">
    <source>
        <dbReference type="EMBL" id="ORX86579.1"/>
    </source>
</evidence>
<reference evidence="7 8" key="1">
    <citation type="submission" date="2016-08" db="EMBL/GenBank/DDBJ databases">
        <title>A Parts List for Fungal Cellulosomes Revealed by Comparative Genomics.</title>
        <authorList>
            <consortium name="DOE Joint Genome Institute"/>
            <person name="Haitjema C.H."/>
            <person name="Gilmore S.P."/>
            <person name="Henske J.K."/>
            <person name="Solomon K.V."/>
            <person name="De Groot R."/>
            <person name="Kuo A."/>
            <person name="Mondo S.J."/>
            <person name="Salamov A.A."/>
            <person name="Labutti K."/>
            <person name="Zhao Z."/>
            <person name="Chiniquy J."/>
            <person name="Barry K."/>
            <person name="Brewer H.M."/>
            <person name="Purvine S.O."/>
            <person name="Wright A.T."/>
            <person name="Boxma B."/>
            <person name="Van Alen T."/>
            <person name="Hackstein J.H."/>
            <person name="Baker S.E."/>
            <person name="Grigoriev I.V."/>
            <person name="O'Malley M.A."/>
        </authorList>
    </citation>
    <scope>NUCLEOTIDE SEQUENCE [LARGE SCALE GENOMIC DNA]</scope>
    <source>
        <strain evidence="7 8">S4</strain>
    </source>
</reference>
<dbReference type="Gene3D" id="3.40.50.200">
    <property type="entry name" value="Peptidase S8/S53 domain"/>
    <property type="match status" value="1"/>
</dbReference>
<accession>A0A1Y1XLE2</accession>
<dbReference type="GO" id="GO:0005615">
    <property type="term" value="C:extracellular space"/>
    <property type="evidence" value="ECO:0007669"/>
    <property type="project" value="TreeGrafter"/>
</dbReference>
<evidence type="ECO:0000313" key="8">
    <source>
        <dbReference type="Proteomes" id="UP000193944"/>
    </source>
</evidence>
<protein>
    <submittedName>
        <fullName evidence="7">Subtilisin-like protein</fullName>
    </submittedName>
</protein>
<feature type="non-terminal residue" evidence="7">
    <location>
        <position position="1"/>
    </location>
</feature>
<dbReference type="STRING" id="1754192.A0A1Y1XLE2"/>
<dbReference type="EMBL" id="MCFG01000019">
    <property type="protein sequence ID" value="ORX86579.1"/>
    <property type="molecule type" value="Genomic_DNA"/>
</dbReference>
<dbReference type="PANTHER" id="PTHR43806">
    <property type="entry name" value="PEPTIDASE S8"/>
    <property type="match status" value="1"/>
</dbReference>
<dbReference type="PANTHER" id="PTHR43806:SF11">
    <property type="entry name" value="CEREVISIN-RELATED"/>
    <property type="match status" value="1"/>
</dbReference>
<dbReference type="Pfam" id="PF00082">
    <property type="entry name" value="Peptidase_S8"/>
    <property type="match status" value="1"/>
</dbReference>
<dbReference type="PROSITE" id="PS51892">
    <property type="entry name" value="SUBTILASE"/>
    <property type="match status" value="1"/>
</dbReference>
<feature type="active site" description="Charge relay system" evidence="5">
    <location>
        <position position="19"/>
    </location>
</feature>
<proteinExistence type="inferred from homology"/>
<feature type="domain" description="Peptidase S8/S53" evidence="6">
    <location>
        <begin position="12"/>
        <end position="225"/>
    </location>
</feature>
<evidence type="ECO:0000259" key="6">
    <source>
        <dbReference type="Pfam" id="PF00082"/>
    </source>
</evidence>
<dbReference type="InterPro" id="IPR023828">
    <property type="entry name" value="Peptidase_S8_Ser-AS"/>
</dbReference>
<feature type="active site" description="Charge relay system" evidence="5">
    <location>
        <position position="210"/>
    </location>
</feature>
<dbReference type="InterPro" id="IPR015500">
    <property type="entry name" value="Peptidase_S8_subtilisin-rel"/>
</dbReference>
<keyword evidence="8" id="KW-1185">Reference proteome</keyword>